<accession>A0AAU0UJQ3</accession>
<evidence type="ECO:0000313" key="4">
    <source>
        <dbReference type="EMBL" id="WRO20519.1"/>
    </source>
</evidence>
<name>A0AAU0UJQ3_9FIRM</name>
<dbReference type="PANTHER" id="PTHR22911">
    <property type="entry name" value="ACYL-MALONYL CONDENSING ENZYME-RELATED"/>
    <property type="match status" value="1"/>
</dbReference>
<evidence type="ECO:0000256" key="2">
    <source>
        <dbReference type="SAM" id="Phobius"/>
    </source>
</evidence>
<feature type="transmembrane region" description="Helical" evidence="2">
    <location>
        <begin position="212"/>
        <end position="234"/>
    </location>
</feature>
<keyword evidence="2" id="KW-0472">Membrane</keyword>
<feature type="transmembrane region" description="Helical" evidence="2">
    <location>
        <begin position="69"/>
        <end position="89"/>
    </location>
</feature>
<feature type="domain" description="EamA" evidence="3">
    <location>
        <begin position="6"/>
        <end position="141"/>
    </location>
</feature>
<dbReference type="InterPro" id="IPR000620">
    <property type="entry name" value="EamA_dom"/>
</dbReference>
<dbReference type="AlphaFoldDB" id="A0AAU0UJQ3"/>
<keyword evidence="5" id="KW-1185">Reference proteome</keyword>
<protein>
    <submittedName>
        <fullName evidence="4">DMT family transporter</fullName>
    </submittedName>
</protein>
<dbReference type="EMBL" id="CP121694">
    <property type="protein sequence ID" value="WRO20519.1"/>
    <property type="molecule type" value="Genomic_DNA"/>
</dbReference>
<feature type="transmembrane region" description="Helical" evidence="2">
    <location>
        <begin position="151"/>
        <end position="172"/>
    </location>
</feature>
<dbReference type="RefSeq" id="WP_366923413.1">
    <property type="nucleotide sequence ID" value="NZ_CP121694.1"/>
</dbReference>
<feature type="transmembrane region" description="Helical" evidence="2">
    <location>
        <begin position="246"/>
        <end position="263"/>
    </location>
</feature>
<keyword evidence="2" id="KW-0812">Transmembrane</keyword>
<sequence>MKLENKGVFSVVGAAILWGMQGVLSKSVFATTMSPFSLATYKVGFAFLGLMLGILIFRPSYFKIKLKHLPLLIAYGITGVGLFNLFLLLSVKLNTVSTAITLIYTAPAFVSIFSALFLGEHFSTAKLFALISTLSGCFLVVKGYAIDWSALDWSGLGAGLAAGFTYSLYSVLGKKCVHFYSHWTVMLYGLGCGTALLAIIAPPGDFGLYPGIIWLNILFLALGTTLLANILYVLGLTLLEASKASMIATLEPVVAVLLAMLILKETLVWPQVVGFLMVMFAVFLLTLKKPDKSLLSAKKNKTEGV</sequence>
<feature type="domain" description="EamA" evidence="3">
    <location>
        <begin position="154"/>
        <end position="286"/>
    </location>
</feature>
<dbReference type="SUPFAM" id="SSF103481">
    <property type="entry name" value="Multidrug resistance efflux transporter EmrE"/>
    <property type="match status" value="2"/>
</dbReference>
<keyword evidence="2" id="KW-1133">Transmembrane helix</keyword>
<gene>
    <name evidence="4" type="ORF">MFMK1_000291</name>
</gene>
<dbReference type="InterPro" id="IPR037185">
    <property type="entry name" value="EmrE-like"/>
</dbReference>
<feature type="transmembrane region" description="Helical" evidence="2">
    <location>
        <begin position="95"/>
        <end position="118"/>
    </location>
</feature>
<evidence type="ECO:0000313" key="5">
    <source>
        <dbReference type="Proteomes" id="UP001329915"/>
    </source>
</evidence>
<proteinExistence type="inferred from homology"/>
<evidence type="ECO:0000259" key="3">
    <source>
        <dbReference type="Pfam" id="PF00892"/>
    </source>
</evidence>
<feature type="transmembrane region" description="Helical" evidence="2">
    <location>
        <begin position="40"/>
        <end position="57"/>
    </location>
</feature>
<dbReference type="PANTHER" id="PTHR22911:SF79">
    <property type="entry name" value="MOBA-LIKE NTP TRANSFERASE DOMAIN-CONTAINING PROTEIN"/>
    <property type="match status" value="1"/>
</dbReference>
<dbReference type="Pfam" id="PF00892">
    <property type="entry name" value="EamA"/>
    <property type="match status" value="2"/>
</dbReference>
<comment type="similarity">
    <text evidence="1">Belongs to the EamA transporter family.</text>
</comment>
<evidence type="ECO:0000256" key="1">
    <source>
        <dbReference type="ARBA" id="ARBA00007362"/>
    </source>
</evidence>
<feature type="transmembrane region" description="Helical" evidence="2">
    <location>
        <begin position="269"/>
        <end position="287"/>
    </location>
</feature>
<feature type="transmembrane region" description="Helical" evidence="2">
    <location>
        <begin position="127"/>
        <end position="145"/>
    </location>
</feature>
<dbReference type="KEGG" id="dbc:MFMK1_000291"/>
<reference evidence="4 5" key="1">
    <citation type="submission" date="2023-04" db="EMBL/GenBank/DDBJ databases">
        <authorList>
            <person name="Hsu D."/>
        </authorList>
    </citation>
    <scope>NUCLEOTIDE SEQUENCE [LARGE SCALE GENOMIC DNA]</scope>
    <source>
        <strain evidence="4 5">MK1</strain>
    </source>
</reference>
<dbReference type="GO" id="GO:0016020">
    <property type="term" value="C:membrane"/>
    <property type="evidence" value="ECO:0007669"/>
    <property type="project" value="InterPro"/>
</dbReference>
<organism evidence="4 5">
    <name type="scientific">Metallumcola ferriviriculae</name>
    <dbReference type="NCBI Taxonomy" id="3039180"/>
    <lineage>
        <taxon>Bacteria</taxon>
        <taxon>Bacillati</taxon>
        <taxon>Bacillota</taxon>
        <taxon>Clostridia</taxon>
        <taxon>Neomoorellales</taxon>
        <taxon>Desulfitibacteraceae</taxon>
        <taxon>Metallumcola</taxon>
    </lineage>
</organism>
<feature type="transmembrane region" description="Helical" evidence="2">
    <location>
        <begin position="179"/>
        <end position="200"/>
    </location>
</feature>
<dbReference type="Proteomes" id="UP001329915">
    <property type="component" value="Chromosome"/>
</dbReference>